<dbReference type="GO" id="GO:0006412">
    <property type="term" value="P:translation"/>
    <property type="evidence" value="ECO:0007669"/>
    <property type="project" value="UniProtKB-UniRule"/>
</dbReference>
<reference evidence="3" key="1">
    <citation type="journal article" date="2016" name="Sci. Rep.">
        <title>Chloroplast phylogenomics reveal the deepest branching clade of the Chlorophyta, Palmophyllophyceae class. nov.</title>
        <authorList>
            <person name="Leliaert F."/>
            <person name="Tronholm A."/>
            <person name="Lemieux C."/>
            <person name="Turmel M."/>
            <person name="DePriest M.S."/>
            <person name="Bhattacharya D."/>
            <person name="Karol K.G."/>
            <person name="Fredericq S."/>
            <person name="Zechman F.W."/>
            <person name="Lopez-Bautista J."/>
        </authorList>
    </citation>
    <scope>NUCLEOTIDE SEQUENCE</scope>
</reference>
<name>A0A170TPM6_9VIRI</name>
<sequence length="248" mass="28384">MYELEKKDLIIPLNFLESIYLKQLMTAGIHYGHQVQAWNPKMSEFIYTQKNGIHILDLLKTLSCLQNACQYLFKLSQEKKNFLFIGTKYQASKLIETQAQICGAHFVNSRWLGGMLTNWSTIKTRIETLNKLENKYQQNKFADLSKKEASFLIRQLITLRKNLGGVKSMTQLPDCVICIDPNREAIAISECKKLKIPVVGLIDTNCNPELIDFPIPANDDAVRSINYILTKLTDSILAARAYSMFQKI</sequence>
<keyword evidence="2 3" id="KW-0689">Ribosomal protein</keyword>
<accession>A0A170TPM6</accession>
<dbReference type="Gene3D" id="3.40.50.10490">
    <property type="entry name" value="Glucose-6-phosphate isomerase like protein, domain 1"/>
    <property type="match status" value="1"/>
</dbReference>
<evidence type="ECO:0000256" key="1">
    <source>
        <dbReference type="ARBA" id="ARBA00006242"/>
    </source>
</evidence>
<evidence type="ECO:0000256" key="2">
    <source>
        <dbReference type="HAMAP-Rule" id="MF_00291"/>
    </source>
</evidence>
<keyword evidence="3" id="KW-0150">Chloroplast</keyword>
<dbReference type="SUPFAM" id="SSF52313">
    <property type="entry name" value="Ribosomal protein S2"/>
    <property type="match status" value="1"/>
</dbReference>
<organism evidence="3">
    <name type="scientific">Verdigellas peltata</name>
    <dbReference type="NCBI Taxonomy" id="542676"/>
    <lineage>
        <taxon>Eukaryota</taxon>
        <taxon>Viridiplantae</taxon>
        <taxon>Prasinodermophyta</taxon>
        <taxon>Palmophyllophyceae</taxon>
        <taxon>Palmophyllales</taxon>
        <taxon>Palmophyllaceae</taxon>
        <taxon>Verdigellas</taxon>
    </lineage>
</organism>
<dbReference type="NCBIfam" id="TIGR01011">
    <property type="entry name" value="rpsB_bact"/>
    <property type="match status" value="1"/>
</dbReference>
<dbReference type="PANTHER" id="PTHR12534">
    <property type="entry name" value="30S RIBOSOMAL PROTEIN S2 PROKARYOTIC AND ORGANELLAR"/>
    <property type="match status" value="1"/>
</dbReference>
<gene>
    <name evidence="2 3" type="primary">rps2</name>
</gene>
<dbReference type="RefSeq" id="YP_009254433.1">
    <property type="nucleotide sequence ID" value="NC_030220.1"/>
</dbReference>
<dbReference type="CDD" id="cd01425">
    <property type="entry name" value="RPS2"/>
    <property type="match status" value="1"/>
</dbReference>
<dbReference type="InterPro" id="IPR023591">
    <property type="entry name" value="Ribosomal_uS2_flav_dom_sf"/>
</dbReference>
<dbReference type="InterPro" id="IPR005706">
    <property type="entry name" value="Ribosomal_uS2_bac/mit/plastid"/>
</dbReference>
<dbReference type="PRINTS" id="PR00395">
    <property type="entry name" value="RIBOSOMALS2"/>
</dbReference>
<dbReference type="InterPro" id="IPR001865">
    <property type="entry name" value="Ribosomal_uS2"/>
</dbReference>
<dbReference type="AlphaFoldDB" id="A0A170TPM6"/>
<dbReference type="Gene3D" id="1.10.287.610">
    <property type="entry name" value="Helix hairpin bin"/>
    <property type="match status" value="1"/>
</dbReference>
<dbReference type="GO" id="GO:0009507">
    <property type="term" value="C:chloroplast"/>
    <property type="evidence" value="ECO:0007669"/>
    <property type="project" value="UniProtKB-SubCell"/>
</dbReference>
<dbReference type="EMBL" id="LT174527">
    <property type="protein sequence ID" value="CZF96686.1"/>
    <property type="molecule type" value="Genomic_DNA"/>
</dbReference>
<keyword evidence="3" id="KW-0934">Plastid</keyword>
<protein>
    <recommendedName>
        <fullName evidence="2">Small ribosomal subunit protein uS2c</fullName>
    </recommendedName>
</protein>
<dbReference type="GO" id="GO:0005763">
    <property type="term" value="C:mitochondrial small ribosomal subunit"/>
    <property type="evidence" value="ECO:0007669"/>
    <property type="project" value="TreeGrafter"/>
</dbReference>
<dbReference type="HAMAP" id="MF_00291_B">
    <property type="entry name" value="Ribosomal_uS2_B"/>
    <property type="match status" value="1"/>
</dbReference>
<geneLocation type="chloroplast" evidence="3"/>
<keyword evidence="2" id="KW-0687">Ribonucleoprotein</keyword>
<proteinExistence type="inferred from homology"/>
<dbReference type="GeneID" id="27911605"/>
<dbReference type="GO" id="GO:0003735">
    <property type="term" value="F:structural constituent of ribosome"/>
    <property type="evidence" value="ECO:0007669"/>
    <property type="project" value="InterPro"/>
</dbReference>
<comment type="subcellular location">
    <subcellularLocation>
        <location evidence="2">Plastid</location>
        <location evidence="2">Chloroplast</location>
    </subcellularLocation>
</comment>
<evidence type="ECO:0000313" key="3">
    <source>
        <dbReference type="EMBL" id="CZF96686.1"/>
    </source>
</evidence>
<dbReference type="Pfam" id="PF00318">
    <property type="entry name" value="Ribosomal_S2"/>
    <property type="match status" value="1"/>
</dbReference>
<comment type="similarity">
    <text evidence="1 2">Belongs to the universal ribosomal protein uS2 family.</text>
</comment>
<dbReference type="PANTHER" id="PTHR12534:SF0">
    <property type="entry name" value="SMALL RIBOSOMAL SUBUNIT PROTEIN US2M"/>
    <property type="match status" value="1"/>
</dbReference>